<dbReference type="EMBL" id="JAYMYQ010000003">
    <property type="protein sequence ID" value="KAK7344673.1"/>
    <property type="molecule type" value="Genomic_DNA"/>
</dbReference>
<evidence type="ECO:0000313" key="1">
    <source>
        <dbReference type="EMBL" id="KAK7344673.1"/>
    </source>
</evidence>
<dbReference type="AlphaFoldDB" id="A0AAN9QVH2"/>
<sequence>MHLVLAQHCIDLSILDPFMNSLVIYNEMLEGEHQRQRTGSNMARVHPSVTAFCIVQMGKYEVYSLLKSSNMAKKFQKEPIPLGNDEQTSPAFEYTPAPLPSSFLHKYSIYGVTQGAAIVRFIDDLDFFFMSLRMGGVALDLIIAAHAYIILDDSLCALWLASFKRCLSRLIKNLSSSTKDGYDSTSTPSSTDHTLPFVEAFP</sequence>
<protein>
    <submittedName>
        <fullName evidence="1">Uncharacterized protein</fullName>
    </submittedName>
</protein>
<keyword evidence="2" id="KW-1185">Reference proteome</keyword>
<accession>A0AAN9QVH2</accession>
<proteinExistence type="predicted"/>
<evidence type="ECO:0000313" key="2">
    <source>
        <dbReference type="Proteomes" id="UP001367508"/>
    </source>
</evidence>
<reference evidence="1 2" key="1">
    <citation type="submission" date="2024-01" db="EMBL/GenBank/DDBJ databases">
        <title>The genomes of 5 underutilized Papilionoideae crops provide insights into root nodulation and disease resistanc.</title>
        <authorList>
            <person name="Jiang F."/>
        </authorList>
    </citation>
    <scope>NUCLEOTIDE SEQUENCE [LARGE SCALE GENOMIC DNA]</scope>
    <source>
        <strain evidence="1">LVBAO_FW01</strain>
        <tissue evidence="1">Leaves</tissue>
    </source>
</reference>
<organism evidence="1 2">
    <name type="scientific">Canavalia gladiata</name>
    <name type="common">Sword bean</name>
    <name type="synonym">Dolichos gladiatus</name>
    <dbReference type="NCBI Taxonomy" id="3824"/>
    <lineage>
        <taxon>Eukaryota</taxon>
        <taxon>Viridiplantae</taxon>
        <taxon>Streptophyta</taxon>
        <taxon>Embryophyta</taxon>
        <taxon>Tracheophyta</taxon>
        <taxon>Spermatophyta</taxon>
        <taxon>Magnoliopsida</taxon>
        <taxon>eudicotyledons</taxon>
        <taxon>Gunneridae</taxon>
        <taxon>Pentapetalae</taxon>
        <taxon>rosids</taxon>
        <taxon>fabids</taxon>
        <taxon>Fabales</taxon>
        <taxon>Fabaceae</taxon>
        <taxon>Papilionoideae</taxon>
        <taxon>50 kb inversion clade</taxon>
        <taxon>NPAAA clade</taxon>
        <taxon>indigoferoid/millettioid clade</taxon>
        <taxon>Phaseoleae</taxon>
        <taxon>Canavalia</taxon>
    </lineage>
</organism>
<dbReference type="Proteomes" id="UP001367508">
    <property type="component" value="Unassembled WGS sequence"/>
</dbReference>
<gene>
    <name evidence="1" type="ORF">VNO77_14573</name>
</gene>
<name>A0AAN9QVH2_CANGL</name>
<comment type="caution">
    <text evidence="1">The sequence shown here is derived from an EMBL/GenBank/DDBJ whole genome shotgun (WGS) entry which is preliminary data.</text>
</comment>